<dbReference type="Proteomes" id="UP001374579">
    <property type="component" value="Unassembled WGS sequence"/>
</dbReference>
<evidence type="ECO:0000313" key="3">
    <source>
        <dbReference type="EMBL" id="KAK7098003.1"/>
    </source>
</evidence>
<feature type="region of interest" description="Disordered" evidence="1">
    <location>
        <begin position="703"/>
        <end position="753"/>
    </location>
</feature>
<feature type="region of interest" description="Disordered" evidence="1">
    <location>
        <begin position="116"/>
        <end position="141"/>
    </location>
</feature>
<dbReference type="InterPro" id="IPR014710">
    <property type="entry name" value="RmlC-like_jellyroll"/>
</dbReference>
<dbReference type="Pfam" id="PF00027">
    <property type="entry name" value="cNMP_binding"/>
    <property type="match status" value="1"/>
</dbReference>
<organism evidence="3 4">
    <name type="scientific">Littorina saxatilis</name>
    <dbReference type="NCBI Taxonomy" id="31220"/>
    <lineage>
        <taxon>Eukaryota</taxon>
        <taxon>Metazoa</taxon>
        <taxon>Spiralia</taxon>
        <taxon>Lophotrochozoa</taxon>
        <taxon>Mollusca</taxon>
        <taxon>Gastropoda</taxon>
        <taxon>Caenogastropoda</taxon>
        <taxon>Littorinimorpha</taxon>
        <taxon>Littorinoidea</taxon>
        <taxon>Littorinidae</taxon>
        <taxon>Littorina</taxon>
    </lineage>
</organism>
<proteinExistence type="predicted"/>
<evidence type="ECO:0000313" key="4">
    <source>
        <dbReference type="Proteomes" id="UP001374579"/>
    </source>
</evidence>
<feature type="compositionally biased region" description="Low complexity" evidence="1">
    <location>
        <begin position="825"/>
        <end position="856"/>
    </location>
</feature>
<feature type="domain" description="Cyclic nucleotide-binding" evidence="2">
    <location>
        <begin position="399"/>
        <end position="482"/>
    </location>
</feature>
<feature type="region of interest" description="Disordered" evidence="1">
    <location>
        <begin position="234"/>
        <end position="262"/>
    </location>
</feature>
<accession>A0AAN9B2M3</accession>
<comment type="caution">
    <text evidence="3">The sequence shown here is derived from an EMBL/GenBank/DDBJ whole genome shotgun (WGS) entry which is preliminary data.</text>
</comment>
<feature type="compositionally biased region" description="Polar residues" evidence="1">
    <location>
        <begin position="713"/>
        <end position="724"/>
    </location>
</feature>
<dbReference type="AlphaFoldDB" id="A0AAN9B2M3"/>
<feature type="compositionally biased region" description="Basic and acidic residues" evidence="1">
    <location>
        <begin position="857"/>
        <end position="888"/>
    </location>
</feature>
<feature type="region of interest" description="Disordered" evidence="1">
    <location>
        <begin position="636"/>
        <end position="671"/>
    </location>
</feature>
<dbReference type="InterPro" id="IPR018490">
    <property type="entry name" value="cNMP-bd_dom_sf"/>
</dbReference>
<feature type="compositionally biased region" description="Basic and acidic residues" evidence="1">
    <location>
        <begin position="812"/>
        <end position="824"/>
    </location>
</feature>
<dbReference type="InterPro" id="IPR000595">
    <property type="entry name" value="cNMP-bd_dom"/>
</dbReference>
<dbReference type="Gene3D" id="2.60.120.10">
    <property type="entry name" value="Jelly Rolls"/>
    <property type="match status" value="1"/>
</dbReference>
<keyword evidence="4" id="KW-1185">Reference proteome</keyword>
<name>A0AAN9B2M3_9CAEN</name>
<evidence type="ECO:0000259" key="2">
    <source>
        <dbReference type="PROSITE" id="PS50042"/>
    </source>
</evidence>
<gene>
    <name evidence="3" type="ORF">V1264_004897</name>
</gene>
<protein>
    <recommendedName>
        <fullName evidence="2">Cyclic nucleotide-binding domain-containing protein</fullName>
    </recommendedName>
</protein>
<sequence>MNDKLHCTSATTPVSKQKDIQKTTETVILPELRETAPEGRHQPTTRALVRHWSVDQRSIFRNKNSNAKLPDIQMSSLNKEQSSPGAGSSSESEANSFLDHDEFLDNIDFSAEISLRAKSGPSPTKPPTPLTGRSSPPSLPIINKQLIPEETSDSRASTSFAETSLWDSHTSMPASFLKAPEEGDYVEKRTRKISRMTADVNDKLHSIEVQEWNKLHSKIKTGLEIKHSSTNIGDLGQARLHGDKRLPPIKLPPRSKSEKGERNDDVLRVMKRIIHLRQKQTSRLKWKWAGRMIIHIVRTLSKLATRSYEMELKHKTFVDIGDHARVPMHTQGGDPDDKTKNKQVILTPEGRRILTTAAKLRDNDDVRRAMTDLQCLPNFCLYPLHTQYTMAKTGEFQEYSRRRVILKQGHVPTQFYFILAGQAVVSRMCPETNVRNLLGILGQGESFGEEAIMKKGPMEFSVISRKAMQLLCVPAESYSSLFPDETSEWDPLKLSPMTPSHVMYLSEQEWLQDWPIQALLVHPSQSFMQYSRHRQVIVLDSLKCKHLYVVRSGECCVVMKINHVQCSWHDFPKLRPPDGTTVDSYFAKMEAKKIAKKDPYRLVRPDDRSDTHLEKLYDFSVNSIKLPKRHAVLRTKKTSTGATLRRRSSGKLRGKQSQDVSSSGFKGSHEEVPCKQTLGGCTPYTSTVEGSSDEQTALCIPPEQEIDERKPSHSLTVEGSSDEQTALCIPPKQEIDERKPSHSLTVEGSSDEQMPDWLPPWKQFGGATQSTSVNVEERPIKLKPKRSIVRKTGSFMEKGGLSVSFHEDDFNHNNDVNKDNDFNKSNDVNKNNDVSENNDLNKNNDVNKTNDVNENNDVNKHGDVSENNGVKEKNNVKKNNDVNKNDDIKENSDVNKIKQLYPDEGRSQIKHKHGYSFVKTIKRTESDAHGKLAKQESRKTSSFRHITATGYQPPLRAQRRRLSSRSVQGLECQEPRVFTSGLARRKGYKIPDKCVPPAPATVHITPWTAKKDQYFVKVDTLSEGDVFGFDQVKLPLFDTGTKGPQYSVSLVSCGAEVIGLDKQFFLQHADSKTQQRVLSRTMRHYPSAYQLQQKQKLNMAYNLYMEKIRDETLQDIGHTRKHYGLYFHSIEPLDPKLLLQPEKESV</sequence>
<dbReference type="PROSITE" id="PS50042">
    <property type="entry name" value="CNMP_BINDING_3"/>
    <property type="match status" value="1"/>
</dbReference>
<dbReference type="CDD" id="cd00038">
    <property type="entry name" value="CAP_ED"/>
    <property type="match status" value="1"/>
</dbReference>
<feature type="region of interest" description="Disordered" evidence="1">
    <location>
        <begin position="812"/>
        <end position="888"/>
    </location>
</feature>
<feature type="compositionally biased region" description="Polar residues" evidence="1">
    <location>
        <begin position="655"/>
        <end position="665"/>
    </location>
</feature>
<dbReference type="SUPFAM" id="SSF51206">
    <property type="entry name" value="cAMP-binding domain-like"/>
    <property type="match status" value="1"/>
</dbReference>
<feature type="region of interest" description="Disordered" evidence="1">
    <location>
        <begin position="1"/>
        <end position="20"/>
    </location>
</feature>
<dbReference type="PANTHER" id="PTHR23011">
    <property type="entry name" value="CYCLIC NUCLEOTIDE-BINDING DOMAIN CONTAINING PROTEIN"/>
    <property type="match status" value="1"/>
</dbReference>
<dbReference type="PANTHER" id="PTHR23011:SF28">
    <property type="entry name" value="CYCLIC NUCLEOTIDE-BINDING DOMAIN CONTAINING PROTEIN"/>
    <property type="match status" value="1"/>
</dbReference>
<dbReference type="EMBL" id="JBAMIC010000013">
    <property type="protein sequence ID" value="KAK7098003.1"/>
    <property type="molecule type" value="Genomic_DNA"/>
</dbReference>
<evidence type="ECO:0000256" key="1">
    <source>
        <dbReference type="SAM" id="MobiDB-lite"/>
    </source>
</evidence>
<feature type="compositionally biased region" description="Basic residues" evidence="1">
    <location>
        <begin position="644"/>
        <end position="654"/>
    </location>
</feature>
<reference evidence="3 4" key="1">
    <citation type="submission" date="2024-02" db="EMBL/GenBank/DDBJ databases">
        <title>Chromosome-scale genome assembly of the rough periwinkle Littorina saxatilis.</title>
        <authorList>
            <person name="De Jode A."/>
            <person name="Faria R."/>
            <person name="Formenti G."/>
            <person name="Sims Y."/>
            <person name="Smith T.P."/>
            <person name="Tracey A."/>
            <person name="Wood J.M.D."/>
            <person name="Zagrodzka Z.B."/>
            <person name="Johannesson K."/>
            <person name="Butlin R.K."/>
            <person name="Leder E.H."/>
        </authorList>
    </citation>
    <scope>NUCLEOTIDE SEQUENCE [LARGE SCALE GENOMIC DNA]</scope>
    <source>
        <strain evidence="3">Snail1</strain>
        <tissue evidence="3">Muscle</tissue>
    </source>
</reference>